<evidence type="ECO:0000313" key="6">
    <source>
        <dbReference type="Proteomes" id="UP000246894"/>
    </source>
</evidence>
<reference evidence="5 6" key="1">
    <citation type="submission" date="2017-10" db="EMBL/GenBank/DDBJ databases">
        <title>Genome of an Actinobacterium that displays light-enhanced growth.</title>
        <authorList>
            <person name="Maresca J.A."/>
            <person name="Hempel P."/>
            <person name="Shevchenko O."/>
            <person name="Miller K.J."/>
            <person name="Hahn M.W."/>
        </authorList>
    </citation>
    <scope>NUCLEOTIDE SEQUENCE [LARGE SCALE GENOMIC DNA]</scope>
    <source>
        <strain evidence="5 6">MWH-Mo1</strain>
    </source>
</reference>
<name>A0A2Z3S8H4_9MICO</name>
<keyword evidence="6" id="KW-1185">Reference proteome</keyword>
<dbReference type="NCBIfam" id="NF033788">
    <property type="entry name" value="HTH_metalloreg"/>
    <property type="match status" value="1"/>
</dbReference>
<feature type="domain" description="HTH arsR-type" evidence="4">
    <location>
        <begin position="12"/>
        <end position="110"/>
    </location>
</feature>
<organism evidence="5 6">
    <name type="scientific">Aurantimicrobium photophilum</name>
    <dbReference type="NCBI Taxonomy" id="1987356"/>
    <lineage>
        <taxon>Bacteria</taxon>
        <taxon>Bacillati</taxon>
        <taxon>Actinomycetota</taxon>
        <taxon>Actinomycetes</taxon>
        <taxon>Micrococcales</taxon>
        <taxon>Microbacteriaceae</taxon>
        <taxon>Aurantimicrobium</taxon>
    </lineage>
</organism>
<evidence type="ECO:0000313" key="5">
    <source>
        <dbReference type="EMBL" id="AWR22182.1"/>
    </source>
</evidence>
<dbReference type="InterPro" id="IPR001845">
    <property type="entry name" value="HTH_ArsR_DNA-bd_dom"/>
</dbReference>
<evidence type="ECO:0000256" key="3">
    <source>
        <dbReference type="ARBA" id="ARBA00023163"/>
    </source>
</evidence>
<dbReference type="KEGG" id="aum:AURMO_01599"/>
<dbReference type="AlphaFoldDB" id="A0A2Z3S8H4"/>
<protein>
    <submittedName>
        <fullName evidence="5">Arsenical resistance operon repressor</fullName>
    </submittedName>
</protein>
<dbReference type="InterPro" id="IPR036390">
    <property type="entry name" value="WH_DNA-bd_sf"/>
</dbReference>
<evidence type="ECO:0000256" key="2">
    <source>
        <dbReference type="ARBA" id="ARBA00023125"/>
    </source>
</evidence>
<evidence type="ECO:0000256" key="1">
    <source>
        <dbReference type="ARBA" id="ARBA00023015"/>
    </source>
</evidence>
<keyword evidence="3" id="KW-0804">Transcription</keyword>
<dbReference type="PRINTS" id="PR00778">
    <property type="entry name" value="HTHARSR"/>
</dbReference>
<dbReference type="Gene3D" id="1.10.10.10">
    <property type="entry name" value="Winged helix-like DNA-binding domain superfamily/Winged helix DNA-binding domain"/>
    <property type="match status" value="1"/>
</dbReference>
<dbReference type="InterPro" id="IPR051081">
    <property type="entry name" value="HTH_MetalResp_TranReg"/>
</dbReference>
<keyword evidence="1" id="KW-0805">Transcription regulation</keyword>
<dbReference type="Pfam" id="PF01022">
    <property type="entry name" value="HTH_5"/>
    <property type="match status" value="1"/>
</dbReference>
<accession>A0A2Z3S8H4</accession>
<dbReference type="SUPFAM" id="SSF46785">
    <property type="entry name" value="Winged helix' DNA-binding domain"/>
    <property type="match status" value="1"/>
</dbReference>
<dbReference type="PANTHER" id="PTHR33154:SF18">
    <property type="entry name" value="ARSENICAL RESISTANCE OPERON REPRESSOR"/>
    <property type="match status" value="1"/>
</dbReference>
<dbReference type="GO" id="GO:0003700">
    <property type="term" value="F:DNA-binding transcription factor activity"/>
    <property type="evidence" value="ECO:0007669"/>
    <property type="project" value="InterPro"/>
</dbReference>
<evidence type="ECO:0000259" key="4">
    <source>
        <dbReference type="PROSITE" id="PS50987"/>
    </source>
</evidence>
<dbReference type="InterPro" id="IPR011991">
    <property type="entry name" value="ArsR-like_HTH"/>
</dbReference>
<dbReference type="PROSITE" id="PS50987">
    <property type="entry name" value="HTH_ARSR_2"/>
    <property type="match status" value="1"/>
</dbReference>
<gene>
    <name evidence="5" type="ORF">AURMO_01599</name>
</gene>
<dbReference type="PANTHER" id="PTHR33154">
    <property type="entry name" value="TRANSCRIPTIONAL REGULATOR, ARSR FAMILY"/>
    <property type="match status" value="1"/>
</dbReference>
<dbReference type="Proteomes" id="UP000246894">
    <property type="component" value="Chromosome"/>
</dbReference>
<proteinExistence type="predicted"/>
<dbReference type="InterPro" id="IPR036388">
    <property type="entry name" value="WH-like_DNA-bd_sf"/>
</dbReference>
<dbReference type="SMART" id="SM00418">
    <property type="entry name" value="HTH_ARSR"/>
    <property type="match status" value="1"/>
</dbReference>
<keyword evidence="2" id="KW-0238">DNA-binding</keyword>
<dbReference type="GO" id="GO:0003677">
    <property type="term" value="F:DNA binding"/>
    <property type="evidence" value="ECO:0007669"/>
    <property type="project" value="UniProtKB-KW"/>
</dbReference>
<dbReference type="CDD" id="cd00090">
    <property type="entry name" value="HTH_ARSR"/>
    <property type="match status" value="1"/>
</dbReference>
<dbReference type="EMBL" id="CP023994">
    <property type="protein sequence ID" value="AWR22182.1"/>
    <property type="molecule type" value="Genomic_DNA"/>
</dbReference>
<sequence>MSIYTFAMSITQELASTALLAQQLKALGDETRLNLLLKIAGANCVDGACICDLTPDTNLAQSTVSHHMKLLVDAGLLTRSQKGKWAYFSLTPAASNILIALNLGPVNTSDSCCVD</sequence>